<reference evidence="11 12" key="1">
    <citation type="submission" date="2019-06" db="EMBL/GenBank/DDBJ databases">
        <title>Genome analyses of bacteria isolated from kimchi.</title>
        <authorList>
            <person name="Lee S."/>
            <person name="Ahn S."/>
            <person name="Roh S."/>
        </authorList>
    </citation>
    <scope>NUCLEOTIDE SEQUENCE [LARGE SCALE GENOMIC DNA]</scope>
    <source>
        <strain evidence="11 12">CBA4606</strain>
    </source>
</reference>
<gene>
    <name evidence="11" type="ORF">FGL86_09130</name>
</gene>
<evidence type="ECO:0000256" key="9">
    <source>
        <dbReference type="RuleBase" id="RU004474"/>
    </source>
</evidence>
<dbReference type="AlphaFoldDB" id="A0A5B8SQ38"/>
<sequence>MSQLRTPVAMIAARSRNGVIGVDNQMPWHLPEDLRFFKRKTQGKPLVMGRKTFDSIGRPLPGRLNIVVTRSETFHPSGVEVCHDLEDALALADQRALESGAEEIMVIGGAQIYTQALSLAQRLYLTEIALELDGDACFPAVDAAAWQEVERVPGTPVDGQPDYAFVTYRRRT</sequence>
<dbReference type="OrthoDB" id="9804315at2"/>
<dbReference type="UniPathway" id="UPA00077">
    <property type="reaction ID" value="UER00158"/>
</dbReference>
<dbReference type="GO" id="GO:0005829">
    <property type="term" value="C:cytosol"/>
    <property type="evidence" value="ECO:0007669"/>
    <property type="project" value="TreeGrafter"/>
</dbReference>
<dbReference type="PRINTS" id="PR00070">
    <property type="entry name" value="DHFR"/>
</dbReference>
<evidence type="ECO:0000256" key="1">
    <source>
        <dbReference type="ARBA" id="ARBA00004903"/>
    </source>
</evidence>
<keyword evidence="12" id="KW-1185">Reference proteome</keyword>
<dbReference type="PROSITE" id="PS51330">
    <property type="entry name" value="DHFR_2"/>
    <property type="match status" value="1"/>
</dbReference>
<dbReference type="GO" id="GO:0004146">
    <property type="term" value="F:dihydrofolate reductase activity"/>
    <property type="evidence" value="ECO:0007669"/>
    <property type="project" value="UniProtKB-EC"/>
</dbReference>
<feature type="domain" description="DHFR" evidence="10">
    <location>
        <begin position="7"/>
        <end position="170"/>
    </location>
</feature>
<evidence type="ECO:0000256" key="7">
    <source>
        <dbReference type="ARBA" id="ARBA00025067"/>
    </source>
</evidence>
<dbReference type="EMBL" id="CP042382">
    <property type="protein sequence ID" value="QEA39219.1"/>
    <property type="molecule type" value="Genomic_DNA"/>
</dbReference>
<evidence type="ECO:0000256" key="3">
    <source>
        <dbReference type="ARBA" id="ARBA00012856"/>
    </source>
</evidence>
<dbReference type="PANTHER" id="PTHR48069">
    <property type="entry name" value="DIHYDROFOLATE REDUCTASE"/>
    <property type="match status" value="1"/>
</dbReference>
<dbReference type="GO" id="GO:0046452">
    <property type="term" value="P:dihydrofolate metabolic process"/>
    <property type="evidence" value="ECO:0007669"/>
    <property type="project" value="TreeGrafter"/>
</dbReference>
<dbReference type="InterPro" id="IPR012259">
    <property type="entry name" value="DHFR"/>
</dbReference>
<organism evidence="11 12">
    <name type="scientific">Pistricoccus aurantiacus</name>
    <dbReference type="NCBI Taxonomy" id="1883414"/>
    <lineage>
        <taxon>Bacteria</taxon>
        <taxon>Pseudomonadati</taxon>
        <taxon>Pseudomonadota</taxon>
        <taxon>Gammaproteobacteria</taxon>
        <taxon>Oceanospirillales</taxon>
        <taxon>Halomonadaceae</taxon>
        <taxon>Pistricoccus</taxon>
    </lineage>
</organism>
<dbReference type="GO" id="GO:0006730">
    <property type="term" value="P:one-carbon metabolic process"/>
    <property type="evidence" value="ECO:0007669"/>
    <property type="project" value="UniProtKB-KW"/>
</dbReference>
<evidence type="ECO:0000256" key="6">
    <source>
        <dbReference type="ARBA" id="ARBA00023002"/>
    </source>
</evidence>
<dbReference type="InterPro" id="IPR017925">
    <property type="entry name" value="DHFR_CS"/>
</dbReference>
<comment type="pathway">
    <text evidence="1 8">Cofactor biosynthesis; tetrahydrofolate biosynthesis; 5,6,7,8-tetrahydrofolate from 7,8-dihydrofolate: step 1/1.</text>
</comment>
<evidence type="ECO:0000313" key="12">
    <source>
        <dbReference type="Proteomes" id="UP000321272"/>
    </source>
</evidence>
<name>A0A5B8SQ38_9GAMM</name>
<dbReference type="Pfam" id="PF00186">
    <property type="entry name" value="DHFR_1"/>
    <property type="match status" value="1"/>
</dbReference>
<dbReference type="PIRSF" id="PIRSF000194">
    <property type="entry name" value="DHFR"/>
    <property type="match status" value="1"/>
</dbReference>
<dbReference type="RefSeq" id="WP_147184271.1">
    <property type="nucleotide sequence ID" value="NZ_CP042382.1"/>
</dbReference>
<dbReference type="GO" id="GO:0070401">
    <property type="term" value="F:NADP+ binding"/>
    <property type="evidence" value="ECO:0007669"/>
    <property type="project" value="UniProtKB-ARBA"/>
</dbReference>
<dbReference type="SUPFAM" id="SSF53597">
    <property type="entry name" value="Dihydrofolate reductase-like"/>
    <property type="match status" value="1"/>
</dbReference>
<keyword evidence="6 8" id="KW-0560">Oxidoreductase</keyword>
<dbReference type="EC" id="1.5.1.3" evidence="3 8"/>
<dbReference type="GO" id="GO:0046655">
    <property type="term" value="P:folic acid metabolic process"/>
    <property type="evidence" value="ECO:0007669"/>
    <property type="project" value="TreeGrafter"/>
</dbReference>
<evidence type="ECO:0000259" key="10">
    <source>
        <dbReference type="PROSITE" id="PS51330"/>
    </source>
</evidence>
<evidence type="ECO:0000256" key="2">
    <source>
        <dbReference type="ARBA" id="ARBA00009539"/>
    </source>
</evidence>
<keyword evidence="5 8" id="KW-0521">NADP</keyword>
<comment type="catalytic activity">
    <reaction evidence="8">
        <text>(6S)-5,6,7,8-tetrahydrofolate + NADP(+) = 7,8-dihydrofolate + NADPH + H(+)</text>
        <dbReference type="Rhea" id="RHEA:15009"/>
        <dbReference type="ChEBI" id="CHEBI:15378"/>
        <dbReference type="ChEBI" id="CHEBI:57451"/>
        <dbReference type="ChEBI" id="CHEBI:57453"/>
        <dbReference type="ChEBI" id="CHEBI:57783"/>
        <dbReference type="ChEBI" id="CHEBI:58349"/>
        <dbReference type="EC" id="1.5.1.3"/>
    </reaction>
</comment>
<accession>A0A5B8SQ38</accession>
<evidence type="ECO:0000313" key="11">
    <source>
        <dbReference type="EMBL" id="QEA39219.1"/>
    </source>
</evidence>
<keyword evidence="4 8" id="KW-0554">One-carbon metabolism</keyword>
<dbReference type="FunFam" id="3.40.430.10:FF:000001">
    <property type="entry name" value="Dihydrofolate reductase"/>
    <property type="match status" value="1"/>
</dbReference>
<dbReference type="Gene3D" id="3.40.430.10">
    <property type="entry name" value="Dihydrofolate Reductase, subunit A"/>
    <property type="match status" value="1"/>
</dbReference>
<comment type="similarity">
    <text evidence="2 8 9">Belongs to the dihydrofolate reductase family.</text>
</comment>
<proteinExistence type="inferred from homology"/>
<dbReference type="Proteomes" id="UP000321272">
    <property type="component" value="Chromosome"/>
</dbReference>
<protein>
    <recommendedName>
        <fullName evidence="3 8">Dihydrofolate reductase</fullName>
        <ecNumber evidence="3 8">1.5.1.3</ecNumber>
    </recommendedName>
</protein>
<dbReference type="PANTHER" id="PTHR48069:SF3">
    <property type="entry name" value="DIHYDROFOLATE REDUCTASE"/>
    <property type="match status" value="1"/>
</dbReference>
<dbReference type="InterPro" id="IPR001796">
    <property type="entry name" value="DHFR_dom"/>
</dbReference>
<dbReference type="GO" id="GO:0046654">
    <property type="term" value="P:tetrahydrofolate biosynthetic process"/>
    <property type="evidence" value="ECO:0007669"/>
    <property type="project" value="UniProtKB-UniPathway"/>
</dbReference>
<evidence type="ECO:0000256" key="4">
    <source>
        <dbReference type="ARBA" id="ARBA00022563"/>
    </source>
</evidence>
<evidence type="ECO:0000256" key="5">
    <source>
        <dbReference type="ARBA" id="ARBA00022857"/>
    </source>
</evidence>
<dbReference type="CDD" id="cd00209">
    <property type="entry name" value="DHFR"/>
    <property type="match status" value="1"/>
</dbReference>
<comment type="function">
    <text evidence="7 8">Key enzyme in folate metabolism. Catalyzes an essential reaction for de novo glycine and purine synthesis, and for DNA precursor synthesis.</text>
</comment>
<evidence type="ECO:0000256" key="8">
    <source>
        <dbReference type="PIRNR" id="PIRNR000194"/>
    </source>
</evidence>
<dbReference type="PROSITE" id="PS00075">
    <property type="entry name" value="DHFR_1"/>
    <property type="match status" value="1"/>
</dbReference>
<dbReference type="KEGG" id="paur:FGL86_09130"/>
<dbReference type="InterPro" id="IPR024072">
    <property type="entry name" value="DHFR-like_dom_sf"/>
</dbReference>